<dbReference type="GO" id="GO:0008168">
    <property type="term" value="F:methyltransferase activity"/>
    <property type="evidence" value="ECO:0007669"/>
    <property type="project" value="UniProtKB-KW"/>
</dbReference>
<keyword evidence="1" id="KW-0808">Transferase</keyword>
<gene>
    <name evidence="1" type="ORF">B1B_19144</name>
</gene>
<name>T0XXC9_9ZZZZ</name>
<reference evidence="1" key="2">
    <citation type="journal article" date="2014" name="ISME J.">
        <title>Microbial stratification in low pH oxic and suboxic macroscopic growths along an acid mine drainage.</title>
        <authorList>
            <person name="Mendez-Garcia C."/>
            <person name="Mesa V."/>
            <person name="Sprenger R.R."/>
            <person name="Richter M."/>
            <person name="Diez M.S."/>
            <person name="Solano J."/>
            <person name="Bargiela R."/>
            <person name="Golyshina O.V."/>
            <person name="Manteca A."/>
            <person name="Ramos J.L."/>
            <person name="Gallego J.R."/>
            <person name="Llorente I."/>
            <person name="Martins Dos Santos V.A."/>
            <person name="Jensen O.N."/>
            <person name="Pelaez A.I."/>
            <person name="Sanchez J."/>
            <person name="Ferrer M."/>
        </authorList>
    </citation>
    <scope>NUCLEOTIDE SEQUENCE</scope>
</reference>
<feature type="non-terminal residue" evidence="1">
    <location>
        <position position="1"/>
    </location>
</feature>
<organism evidence="1">
    <name type="scientific">mine drainage metagenome</name>
    <dbReference type="NCBI Taxonomy" id="410659"/>
    <lineage>
        <taxon>unclassified sequences</taxon>
        <taxon>metagenomes</taxon>
        <taxon>ecological metagenomes</taxon>
    </lineage>
</organism>
<reference evidence="1" key="1">
    <citation type="submission" date="2013-08" db="EMBL/GenBank/DDBJ databases">
        <authorList>
            <person name="Mendez C."/>
            <person name="Richter M."/>
            <person name="Ferrer M."/>
            <person name="Sanchez J."/>
        </authorList>
    </citation>
    <scope>NUCLEOTIDE SEQUENCE</scope>
</reference>
<keyword evidence="1" id="KW-0489">Methyltransferase</keyword>
<sequence length="177" mass="20043">GREEIGVLLYCVEFSGESNSAVQAELRSVKDVTPEIRILWINSRGAVIDGNLPILKEMAFARRISEVLLSGESIKDFDGFILPPGNFYLRKVRLEDPPIDYSESELADAVGARGRVSFSNPDFVVLAMYADKWYISVVRHTRESKAMESRRAPMRPFFSPISLHPKFARFMVNLSRT</sequence>
<comment type="caution">
    <text evidence="1">The sequence shown here is derived from an EMBL/GenBank/DDBJ whole genome shotgun (WGS) entry which is preliminary data.</text>
</comment>
<dbReference type="EMBL" id="AUZY01012865">
    <property type="protein sequence ID" value="EQD27461.1"/>
    <property type="molecule type" value="Genomic_DNA"/>
</dbReference>
<accession>T0XXC9</accession>
<proteinExistence type="predicted"/>
<feature type="non-terminal residue" evidence="1">
    <location>
        <position position="177"/>
    </location>
</feature>
<evidence type="ECO:0000313" key="1">
    <source>
        <dbReference type="EMBL" id="EQD27461.1"/>
    </source>
</evidence>
<dbReference type="GO" id="GO:0032259">
    <property type="term" value="P:methylation"/>
    <property type="evidence" value="ECO:0007669"/>
    <property type="project" value="UniProtKB-KW"/>
</dbReference>
<protein>
    <submittedName>
        <fullName evidence="1">Methyltransferase</fullName>
    </submittedName>
</protein>
<dbReference type="AlphaFoldDB" id="T0XXC9"/>